<dbReference type="Proteomes" id="UP001293718">
    <property type="component" value="Unassembled WGS sequence"/>
</dbReference>
<dbReference type="RefSeq" id="WP_322468362.1">
    <property type="nucleotide sequence ID" value="NZ_JAXOJX010000096.1"/>
</dbReference>
<organism evidence="1 2">
    <name type="scientific">Azohydromonas lata</name>
    <dbReference type="NCBI Taxonomy" id="45677"/>
    <lineage>
        <taxon>Bacteria</taxon>
        <taxon>Pseudomonadati</taxon>
        <taxon>Pseudomonadota</taxon>
        <taxon>Betaproteobacteria</taxon>
        <taxon>Burkholderiales</taxon>
        <taxon>Sphaerotilaceae</taxon>
        <taxon>Azohydromonas</taxon>
    </lineage>
</organism>
<dbReference type="Gene3D" id="2.130.10.30">
    <property type="entry name" value="Regulator of chromosome condensation 1/beta-lactamase-inhibitor protein II"/>
    <property type="match status" value="1"/>
</dbReference>
<reference evidence="1 2" key="1">
    <citation type="submission" date="2023-11" db="EMBL/GenBank/DDBJ databases">
        <title>Draft genome of Azohydromonas lata strain H1 (DSM1123), a polyhydroxyalkanoate producer.</title>
        <authorList>
            <person name="Traversa D."/>
            <person name="D'Addabbo P."/>
            <person name="Pazzani C."/>
            <person name="Manzari C."/>
            <person name="Chiara M."/>
            <person name="Scrascia M."/>
        </authorList>
    </citation>
    <scope>NUCLEOTIDE SEQUENCE [LARGE SCALE GENOMIC DNA]</scope>
    <source>
        <strain evidence="1 2">H1</strain>
    </source>
</reference>
<name>A0ABU5IQB7_9BURK</name>
<dbReference type="NCBIfam" id="NF038114">
    <property type="entry name" value="rightmost"/>
    <property type="match status" value="1"/>
</dbReference>
<keyword evidence="2" id="KW-1185">Reference proteome</keyword>
<dbReference type="SUPFAM" id="SSF50985">
    <property type="entry name" value="RCC1/BLIP-II"/>
    <property type="match status" value="1"/>
</dbReference>
<evidence type="ECO:0000313" key="1">
    <source>
        <dbReference type="EMBL" id="MDZ5461099.1"/>
    </source>
</evidence>
<gene>
    <name evidence="1" type="ORF">SM757_31450</name>
</gene>
<dbReference type="PANTHER" id="PTHR45982">
    <property type="entry name" value="REGULATOR OF CHROMOSOME CONDENSATION"/>
    <property type="match status" value="1"/>
</dbReference>
<evidence type="ECO:0000313" key="2">
    <source>
        <dbReference type="Proteomes" id="UP001293718"/>
    </source>
</evidence>
<dbReference type="InterPro" id="IPR000408">
    <property type="entry name" value="Reg_chr_condens"/>
</dbReference>
<dbReference type="InterPro" id="IPR009091">
    <property type="entry name" value="RCC1/BLIP-II"/>
</dbReference>
<accession>A0ABU5IQB7</accession>
<dbReference type="PANTHER" id="PTHR45982:SF1">
    <property type="entry name" value="REGULATOR OF CHROMOSOME CONDENSATION"/>
    <property type="match status" value="1"/>
</dbReference>
<dbReference type="InterPro" id="IPR051553">
    <property type="entry name" value="Ran_GTPase-activating"/>
</dbReference>
<dbReference type="Pfam" id="PF13540">
    <property type="entry name" value="RCC1_2"/>
    <property type="match status" value="4"/>
</dbReference>
<proteinExistence type="predicted"/>
<protein>
    <submittedName>
        <fullName evidence="1">PxKF domain-containing protein</fullName>
    </submittedName>
</protein>
<sequence>MKDVSCGTFHTVALKRDGTVVAWGWNGLGQTDVPAGLNHVRAIAAGDGHTVALKDDGTVVAWGDNSQGETTVPAGLSGVRAIAAGYRYTAALKDDGTVVAWGDNSQGQTSVPAGLNNVRAISIGTLYTVALKRDGTVVAWGWNETGQANVPAGLHNAMGVAAGAHFTMALKSNYEFGGLLGPVNAPPVVNTLEAGVAVPVRFSLGGDQGSDIFAGNYPRSRMVACRADARTDELEQAATVDHSSLKYDAAGKVYTYFWKTDPTWSGQCRRLALRFADGIERTALFQFR</sequence>
<dbReference type="PROSITE" id="PS50012">
    <property type="entry name" value="RCC1_3"/>
    <property type="match status" value="4"/>
</dbReference>
<comment type="caution">
    <text evidence="1">The sequence shown here is derived from an EMBL/GenBank/DDBJ whole genome shotgun (WGS) entry which is preliminary data.</text>
</comment>
<dbReference type="EMBL" id="JAXOJX010000096">
    <property type="protein sequence ID" value="MDZ5461099.1"/>
    <property type="molecule type" value="Genomic_DNA"/>
</dbReference>
<dbReference type="PROSITE" id="PS00626">
    <property type="entry name" value="RCC1_2"/>
    <property type="match status" value="2"/>
</dbReference>